<name>A0A7C2XUP8_9BACT</name>
<dbReference type="Proteomes" id="UP000885986">
    <property type="component" value="Unassembled WGS sequence"/>
</dbReference>
<evidence type="ECO:0000313" key="3">
    <source>
        <dbReference type="EMBL" id="HET97318.1"/>
    </source>
</evidence>
<comment type="caution">
    <text evidence="3">The sequence shown here is derived from an EMBL/GenBank/DDBJ whole genome shotgun (WGS) entry which is preliminary data.</text>
</comment>
<dbReference type="PANTHER" id="PTHR40252">
    <property type="entry name" value="BLR0328 PROTEIN"/>
    <property type="match status" value="1"/>
</dbReference>
<dbReference type="PROSITE" id="PS51257">
    <property type="entry name" value="PROKAR_LIPOPROTEIN"/>
    <property type="match status" value="1"/>
</dbReference>
<dbReference type="Pfam" id="PF10442">
    <property type="entry name" value="FIST_C"/>
    <property type="match status" value="1"/>
</dbReference>
<dbReference type="SMART" id="SM00897">
    <property type="entry name" value="FIST"/>
    <property type="match status" value="1"/>
</dbReference>
<dbReference type="GO" id="GO:0016301">
    <property type="term" value="F:kinase activity"/>
    <property type="evidence" value="ECO:0007669"/>
    <property type="project" value="UniProtKB-KW"/>
</dbReference>
<dbReference type="AlphaFoldDB" id="A0A7C2XUP8"/>
<accession>A0A7C2XUP8</accession>
<protein>
    <submittedName>
        <fullName evidence="3">Histidine kinase</fullName>
    </submittedName>
</protein>
<dbReference type="InterPro" id="IPR019494">
    <property type="entry name" value="FIST_C"/>
</dbReference>
<dbReference type="InterPro" id="IPR013702">
    <property type="entry name" value="FIST_domain_N"/>
</dbReference>
<evidence type="ECO:0000259" key="2">
    <source>
        <dbReference type="SMART" id="SM01204"/>
    </source>
</evidence>
<dbReference type="PANTHER" id="PTHR40252:SF2">
    <property type="entry name" value="BLR0328 PROTEIN"/>
    <property type="match status" value="1"/>
</dbReference>
<reference evidence="3" key="1">
    <citation type="journal article" date="2020" name="mSystems">
        <title>Genome- and Community-Level Interaction Insights into Carbon Utilization and Element Cycling Functions of Hydrothermarchaeota in Hydrothermal Sediment.</title>
        <authorList>
            <person name="Zhou Z."/>
            <person name="Liu Y."/>
            <person name="Xu W."/>
            <person name="Pan J."/>
            <person name="Luo Z.H."/>
            <person name="Li M."/>
        </authorList>
    </citation>
    <scope>NUCLEOTIDE SEQUENCE [LARGE SCALE GENOMIC DNA]</scope>
    <source>
        <strain evidence="3">SpSt-1224</strain>
    </source>
</reference>
<feature type="domain" description="FIST C-domain" evidence="2">
    <location>
        <begin position="213"/>
        <end position="354"/>
    </location>
</feature>
<organism evidence="3">
    <name type="scientific">Desulfurivibrio alkaliphilus</name>
    <dbReference type="NCBI Taxonomy" id="427923"/>
    <lineage>
        <taxon>Bacteria</taxon>
        <taxon>Pseudomonadati</taxon>
        <taxon>Thermodesulfobacteriota</taxon>
        <taxon>Desulfobulbia</taxon>
        <taxon>Desulfobulbales</taxon>
        <taxon>Desulfobulbaceae</taxon>
        <taxon>Desulfurivibrio</taxon>
    </lineage>
</organism>
<dbReference type="SMART" id="SM01204">
    <property type="entry name" value="FIST_C"/>
    <property type="match status" value="1"/>
</dbReference>
<feature type="domain" description="FIST" evidence="1">
    <location>
        <begin position="26"/>
        <end position="212"/>
    </location>
</feature>
<evidence type="ECO:0000259" key="1">
    <source>
        <dbReference type="SMART" id="SM00897"/>
    </source>
</evidence>
<sequence length="371" mass="39753">MRILLESQGRADALAGVLQKLEEDPAVAGIMLLGCSANDNAPSELRTALAATDKPLFGGVFPQIMHGRQRLSRGTVAVGLPIAPRVAVIEELSRPQRDLDAALVAAFPEPAAGGTLFVFVDAMSSGAGALVEALYNHFGLENNYLGGGCGTLSFTPLPCVLDRSGMHRDSVVLAMVDLPSSIGVAHGWRPISEPLKVTGAGGNAIHSLDWRPAWPVYRELVRLHAKHDFSAENFFQTAKSYPFGITRLGGEIVVRDPVRVVGESLLCVGETPSRAFVRILHGDRSTLLAAASKARQSSDYAYEGGGRYPTIRLAMDCISRALFLEADFWQEMAAIDDGLLPFVGALTIGEIANYGQDYLEFYNKTAVVGVL</sequence>
<proteinExistence type="predicted"/>
<dbReference type="EMBL" id="DSDS01000027">
    <property type="protein sequence ID" value="HET97318.1"/>
    <property type="molecule type" value="Genomic_DNA"/>
</dbReference>
<gene>
    <name evidence="3" type="ORF">ENN98_01170</name>
</gene>
<keyword evidence="3" id="KW-0418">Kinase</keyword>
<keyword evidence="3" id="KW-0808">Transferase</keyword>
<dbReference type="Pfam" id="PF08495">
    <property type="entry name" value="FIST"/>
    <property type="match status" value="1"/>
</dbReference>